<evidence type="ECO:0000259" key="8">
    <source>
        <dbReference type="Pfam" id="PF00324"/>
    </source>
</evidence>
<dbReference type="PROSITE" id="PS00218">
    <property type="entry name" value="AMINO_ACID_PERMEASE_1"/>
    <property type="match status" value="1"/>
</dbReference>
<dbReference type="RefSeq" id="WP_046156973.1">
    <property type="nucleotide sequence ID" value="NZ_CP017707.1"/>
</dbReference>
<evidence type="ECO:0000256" key="1">
    <source>
        <dbReference type="ARBA" id="ARBA00004141"/>
    </source>
</evidence>
<evidence type="ECO:0000256" key="3">
    <source>
        <dbReference type="ARBA" id="ARBA00022692"/>
    </source>
</evidence>
<evidence type="ECO:0000256" key="5">
    <source>
        <dbReference type="ARBA" id="ARBA00022989"/>
    </source>
</evidence>
<dbReference type="FunFam" id="1.20.1740.10:FF:000001">
    <property type="entry name" value="Amino acid permease"/>
    <property type="match status" value="1"/>
</dbReference>
<dbReference type="PANTHER" id="PTHR43341:SF1">
    <property type="entry name" value="GENERAL AMINO-ACID PERMEASE GAP1"/>
    <property type="match status" value="1"/>
</dbReference>
<dbReference type="GO" id="GO:0016020">
    <property type="term" value="C:membrane"/>
    <property type="evidence" value="ECO:0007669"/>
    <property type="project" value="UniProtKB-SubCell"/>
</dbReference>
<dbReference type="AlphaFoldDB" id="A0A1D9LDE6"/>
<dbReference type="GO" id="GO:0015171">
    <property type="term" value="F:amino acid transmembrane transporter activity"/>
    <property type="evidence" value="ECO:0007669"/>
    <property type="project" value="TreeGrafter"/>
</dbReference>
<dbReference type="Proteomes" id="UP000178776">
    <property type="component" value="Chromosome"/>
</dbReference>
<feature type="transmembrane region" description="Helical" evidence="7">
    <location>
        <begin position="199"/>
        <end position="219"/>
    </location>
</feature>
<dbReference type="EMBL" id="CP017707">
    <property type="protein sequence ID" value="AOZ49278.1"/>
    <property type="molecule type" value="Genomic_DNA"/>
</dbReference>
<feature type="transmembrane region" description="Helical" evidence="7">
    <location>
        <begin position="128"/>
        <end position="146"/>
    </location>
</feature>
<gene>
    <name evidence="9" type="ORF">BKX93_04190</name>
</gene>
<feature type="transmembrane region" description="Helical" evidence="7">
    <location>
        <begin position="349"/>
        <end position="366"/>
    </location>
</feature>
<dbReference type="Pfam" id="PF00324">
    <property type="entry name" value="AA_permease"/>
    <property type="match status" value="1"/>
</dbReference>
<feature type="domain" description="Amino acid permease/ SLC12A" evidence="8">
    <location>
        <begin position="18"/>
        <end position="474"/>
    </location>
</feature>
<keyword evidence="3 7" id="KW-0812">Transmembrane</keyword>
<dbReference type="NCBIfam" id="NF008094">
    <property type="entry name" value="PRK10836.1"/>
    <property type="match status" value="1"/>
</dbReference>
<dbReference type="GeneID" id="68840409"/>
<dbReference type="STRING" id="1108595.BKX93_04190"/>
<dbReference type="InterPro" id="IPR050524">
    <property type="entry name" value="APC_YAT"/>
</dbReference>
<evidence type="ECO:0000256" key="6">
    <source>
        <dbReference type="ARBA" id="ARBA00023136"/>
    </source>
</evidence>
<evidence type="ECO:0000313" key="10">
    <source>
        <dbReference type="Proteomes" id="UP000178776"/>
    </source>
</evidence>
<dbReference type="Gene3D" id="1.20.1740.10">
    <property type="entry name" value="Amino acid/polyamine transporter I"/>
    <property type="match status" value="1"/>
</dbReference>
<feature type="transmembrane region" description="Helical" evidence="7">
    <location>
        <begin position="246"/>
        <end position="265"/>
    </location>
</feature>
<dbReference type="PANTHER" id="PTHR43341">
    <property type="entry name" value="AMINO ACID PERMEASE"/>
    <property type="match status" value="1"/>
</dbReference>
<feature type="transmembrane region" description="Helical" evidence="7">
    <location>
        <begin position="292"/>
        <end position="313"/>
    </location>
</feature>
<reference evidence="9 10" key="1">
    <citation type="submission" date="2016-10" db="EMBL/GenBank/DDBJ databases">
        <title>Chromobacterium muskegensis sp. nov., an insecticidal bacterium isolated from Sphagnum bogs.</title>
        <authorList>
            <person name="Sparks M.E."/>
            <person name="Blackburn M.B."/>
            <person name="Gundersen-Rindal D.E."/>
            <person name="Mitchell A."/>
            <person name="Farrar R."/>
            <person name="Kuhar D."/>
        </authorList>
    </citation>
    <scope>NUCLEOTIDE SEQUENCE [LARGE SCALE GENOMIC DNA]</scope>
    <source>
        <strain evidence="9 10">21-1</strain>
    </source>
</reference>
<comment type="subcellular location">
    <subcellularLocation>
        <location evidence="1">Membrane</location>
        <topology evidence="1">Multi-pass membrane protein</topology>
    </subcellularLocation>
</comment>
<proteinExistence type="predicted"/>
<feature type="transmembrane region" description="Helical" evidence="7">
    <location>
        <begin position="417"/>
        <end position="436"/>
    </location>
</feature>
<keyword evidence="2" id="KW-0813">Transport</keyword>
<evidence type="ECO:0000256" key="7">
    <source>
        <dbReference type="SAM" id="Phobius"/>
    </source>
</evidence>
<feature type="transmembrane region" description="Helical" evidence="7">
    <location>
        <begin position="158"/>
        <end position="179"/>
    </location>
</feature>
<evidence type="ECO:0000256" key="4">
    <source>
        <dbReference type="ARBA" id="ARBA00022970"/>
    </source>
</evidence>
<accession>A0A1D9LDE6</accession>
<dbReference type="InterPro" id="IPR004840">
    <property type="entry name" value="Amino_acid_permease_CS"/>
</dbReference>
<feature type="transmembrane region" description="Helical" evidence="7">
    <location>
        <begin position="372"/>
        <end position="397"/>
    </location>
</feature>
<keyword evidence="5 7" id="KW-1133">Transmembrane helix</keyword>
<feature type="transmembrane region" description="Helical" evidence="7">
    <location>
        <begin position="21"/>
        <end position="40"/>
    </location>
</feature>
<sequence length="508" mass="55065">MSKKQDAPELRRTLQARHLSMIAIGGSIGTGLFLASGATISSAGAGGALLAYALVGLMVYFLMTSLGEMAAFMPVSGSFQAYGSRFVDPAFGFAQGWNYWYNWAITVAVELAAAAIIMNYWYPGIPGVVWSGGFLAIIFALNYFSVKGFGEAEFWCSMLKVATIIAFIVIGFLMILGIMTEPNPNRIAPGLNVMMQGDGAFVGGLAAFVGVAMVVGFSFQGTELIGVAAGESANPGRTIPRAVRQIFWRILMFYMLSILIIGLILPHNDPSLLKNDMKDVGASPFTLVFNRAGLAFAASLMNAVILSAILSAGNSGMYASTRMLYAMAKNGMAPKVFGKLTDNGVPRNALYATTLVACLCFLTSLFQSNAVYMWLLNSSGMTGFIAWLGVAISHYRFRRAYVRQGYSLDDLPYKAKWFPLGPVFAFVLCLLIMLGQNYTAFTAAKVDWNGVIATYLGIPLFVALWWGYRVKHNTRMVPLDKVELAEAHRNALMLREETRGGKPVSAQA</sequence>
<dbReference type="KEGG" id="cvc:BKX93_04190"/>
<keyword evidence="4" id="KW-0029">Amino-acid transport</keyword>
<dbReference type="PIRSF" id="PIRSF006060">
    <property type="entry name" value="AA_transporter"/>
    <property type="match status" value="1"/>
</dbReference>
<feature type="transmembrane region" description="Helical" evidence="7">
    <location>
        <begin position="100"/>
        <end position="122"/>
    </location>
</feature>
<protein>
    <submittedName>
        <fullName evidence="9">Gamma-aminobutyrate permease</fullName>
    </submittedName>
</protein>
<feature type="transmembrane region" description="Helical" evidence="7">
    <location>
        <begin position="448"/>
        <end position="468"/>
    </location>
</feature>
<evidence type="ECO:0000313" key="9">
    <source>
        <dbReference type="EMBL" id="AOZ49278.1"/>
    </source>
</evidence>
<dbReference type="InterPro" id="IPR004841">
    <property type="entry name" value="AA-permease/SLC12A_dom"/>
</dbReference>
<organism evidence="9 10">
    <name type="scientific">Chromobacterium vaccinii</name>
    <dbReference type="NCBI Taxonomy" id="1108595"/>
    <lineage>
        <taxon>Bacteria</taxon>
        <taxon>Pseudomonadati</taxon>
        <taxon>Pseudomonadota</taxon>
        <taxon>Betaproteobacteria</taxon>
        <taxon>Neisseriales</taxon>
        <taxon>Chromobacteriaceae</taxon>
        <taxon>Chromobacterium</taxon>
    </lineage>
</organism>
<keyword evidence="6 7" id="KW-0472">Membrane</keyword>
<name>A0A1D9LDE6_9NEIS</name>
<evidence type="ECO:0000256" key="2">
    <source>
        <dbReference type="ARBA" id="ARBA00022448"/>
    </source>
</evidence>